<dbReference type="GO" id="GO:0003677">
    <property type="term" value="F:DNA binding"/>
    <property type="evidence" value="ECO:0007669"/>
    <property type="project" value="TreeGrafter"/>
</dbReference>
<proteinExistence type="predicted"/>
<feature type="region of interest" description="Disordered" evidence="3">
    <location>
        <begin position="255"/>
        <end position="284"/>
    </location>
</feature>
<dbReference type="Pfam" id="PF00249">
    <property type="entry name" value="Myb_DNA-binding"/>
    <property type="match status" value="1"/>
</dbReference>
<feature type="compositionally biased region" description="Basic residues" evidence="3">
    <location>
        <begin position="155"/>
        <end position="164"/>
    </location>
</feature>
<dbReference type="InterPro" id="IPR033471">
    <property type="entry name" value="DIRP"/>
</dbReference>
<dbReference type="GO" id="GO:0005654">
    <property type="term" value="C:nucleoplasm"/>
    <property type="evidence" value="ECO:0007669"/>
    <property type="project" value="TreeGrafter"/>
</dbReference>
<dbReference type="InterPro" id="IPR009057">
    <property type="entry name" value="Homeodomain-like_sf"/>
</dbReference>
<evidence type="ECO:0000313" key="6">
    <source>
        <dbReference type="Proteomes" id="UP001168098"/>
    </source>
</evidence>
<accession>A0AA38Z3Y5</accession>
<dbReference type="GO" id="GO:0006351">
    <property type="term" value="P:DNA-templated transcription"/>
    <property type="evidence" value="ECO:0007669"/>
    <property type="project" value="InterPro"/>
</dbReference>
<reference evidence="5 6" key="1">
    <citation type="journal article" date="2023" name="BMC Biotechnol.">
        <title>Vitis rotundifolia cv Carlos genome sequencing.</title>
        <authorList>
            <person name="Huff M."/>
            <person name="Hulse-Kemp A."/>
            <person name="Scheffler B."/>
            <person name="Youngblood R."/>
            <person name="Simpson S."/>
            <person name="Babiker E."/>
            <person name="Staton M."/>
        </authorList>
    </citation>
    <scope>NUCLEOTIDE SEQUENCE [LARGE SCALE GENOMIC DNA]</scope>
    <source>
        <tissue evidence="5">Leaf</tissue>
    </source>
</reference>
<dbReference type="PANTHER" id="PTHR21689:SF5">
    <property type="entry name" value="PROTEIN ALWAYS EARLY 1-RELATED"/>
    <property type="match status" value="1"/>
</dbReference>
<dbReference type="GO" id="GO:0006357">
    <property type="term" value="P:regulation of transcription by RNA polymerase II"/>
    <property type="evidence" value="ECO:0007669"/>
    <property type="project" value="TreeGrafter"/>
</dbReference>
<evidence type="ECO:0000256" key="2">
    <source>
        <dbReference type="ARBA" id="ARBA00023242"/>
    </source>
</evidence>
<dbReference type="PANTHER" id="PTHR21689">
    <property type="entry name" value="LIN-9"/>
    <property type="match status" value="1"/>
</dbReference>
<dbReference type="GO" id="GO:0051726">
    <property type="term" value="P:regulation of cell cycle"/>
    <property type="evidence" value="ECO:0007669"/>
    <property type="project" value="TreeGrafter"/>
</dbReference>
<protein>
    <recommendedName>
        <fullName evidence="4">SANT domain-containing protein</fullName>
    </recommendedName>
</protein>
<keyword evidence="6" id="KW-1185">Reference proteome</keyword>
<comment type="subcellular location">
    <subcellularLocation>
        <location evidence="1">Nucleus</location>
    </subcellularLocation>
</comment>
<dbReference type="CDD" id="cd00167">
    <property type="entry name" value="SANT"/>
    <property type="match status" value="1"/>
</dbReference>
<dbReference type="AlphaFoldDB" id="A0AA38Z3Y5"/>
<dbReference type="InterPro" id="IPR017884">
    <property type="entry name" value="SANT_dom"/>
</dbReference>
<evidence type="ECO:0000256" key="1">
    <source>
        <dbReference type="ARBA" id="ARBA00004123"/>
    </source>
</evidence>
<feature type="compositionally biased region" description="Acidic residues" evidence="3">
    <location>
        <begin position="136"/>
        <end position="146"/>
    </location>
</feature>
<dbReference type="SMART" id="SM00717">
    <property type="entry name" value="SANT"/>
    <property type="match status" value="1"/>
</dbReference>
<name>A0AA38Z3Y5_VITRO</name>
<feature type="region of interest" description="Disordered" evidence="3">
    <location>
        <begin position="135"/>
        <end position="164"/>
    </location>
</feature>
<evidence type="ECO:0000259" key="4">
    <source>
        <dbReference type="PROSITE" id="PS51293"/>
    </source>
</evidence>
<dbReference type="SUPFAM" id="SSF46689">
    <property type="entry name" value="Homeodomain-like"/>
    <property type="match status" value="1"/>
</dbReference>
<sequence>MAPTKKYRGVNKRFLNSHEVSLDRDIENSTKSRQRKRKLSDMLGSQWSKEELEHFYEAYRKHGKDWKKVAGVVRNRSLEMVEALYNMNRAYLSLPEGTASVVGLIAMMTDHYNVLDLSSGKTIGSAKEREGLCYFDETDGGGDNESNDVSGTPRKTQKPVRGKVHPNISKEDLLQPPSVANDGCLSLLKRSLSDGIRPHAVRKRTPRFPVSCSYKKDNEESYFSLNKVSLRSDLDTTDDEVAHVAALTLTEASLREGSHASQAPFRRTEHMKASPVQSRERMPSQMAQTKIHGIVMDEDYFEGNLESRGAENGDYAGDTCSLMDSECVGTVVLQEGKKFYDNEKVEIGNNQFDDCREACSDTEGHNMNPVKRKIDTEVTNAKIEPSSPCGQRKRRKKLFFGDESSALDALQTLADLSLMMPDSAVESESSIQLKEEKITLDNVHEAMFASHQRDKNKLMVAKERVVKAIPGVEVTASIKYEHGRDSAIDVNALSEAQQRPESNNKQLKRKDKSLASKALAEEENKSMVKGRHAGQIAALSKQWKSVRTLEHSLNSDQKEARNDLAGSIASHVNLPTKRRSWRKMHLKKTLIQKEMKSPENSFSNQSSKYSTSLQYSTDYLKKKISCSLSSYMARRWCTFEWFYSAIDYPWFVKKEFVEYLDHVGLGHIQRLSRVEWDVIRSSLGKPRRFSERFLHEEKEKLKQYRKSVRTHYTELRTGAREGLPRDLAPPLSVGQRVIALHPKTREVHNGSVLTVDHDKCMVQFDRAEIGVEFVMDIDCMPSDPLDNMPEALRRQNSTVGRFLVNSKEQKVRHLVNAHTPMNSLIKQAKEALLMELRHANNDVLGNEDGFLKDSESLKKHCAMVLVHLKEVCVLTCGFHGLVFSFHFYFSIYS</sequence>
<comment type="caution">
    <text evidence="5">The sequence shown here is derived from an EMBL/GenBank/DDBJ whole genome shotgun (WGS) entry which is preliminary data.</text>
</comment>
<dbReference type="InterPro" id="IPR010561">
    <property type="entry name" value="LIN-9/ALY1"/>
</dbReference>
<evidence type="ECO:0000256" key="3">
    <source>
        <dbReference type="SAM" id="MobiDB-lite"/>
    </source>
</evidence>
<dbReference type="InterPro" id="IPR001005">
    <property type="entry name" value="SANT/Myb"/>
</dbReference>
<gene>
    <name evidence="5" type="ORF">PVL29_018048</name>
</gene>
<dbReference type="Gene3D" id="1.20.58.1880">
    <property type="match status" value="1"/>
</dbReference>
<dbReference type="GO" id="GO:0017053">
    <property type="term" value="C:transcription repressor complex"/>
    <property type="evidence" value="ECO:0007669"/>
    <property type="project" value="InterPro"/>
</dbReference>
<dbReference type="Pfam" id="PF06584">
    <property type="entry name" value="DIRP"/>
    <property type="match status" value="1"/>
</dbReference>
<dbReference type="Proteomes" id="UP001168098">
    <property type="component" value="Unassembled WGS sequence"/>
</dbReference>
<evidence type="ECO:0000313" key="5">
    <source>
        <dbReference type="EMBL" id="KAJ9681960.1"/>
    </source>
</evidence>
<organism evidence="5 6">
    <name type="scientific">Vitis rotundifolia</name>
    <name type="common">Muscadine grape</name>
    <dbReference type="NCBI Taxonomy" id="103349"/>
    <lineage>
        <taxon>Eukaryota</taxon>
        <taxon>Viridiplantae</taxon>
        <taxon>Streptophyta</taxon>
        <taxon>Embryophyta</taxon>
        <taxon>Tracheophyta</taxon>
        <taxon>Spermatophyta</taxon>
        <taxon>Magnoliopsida</taxon>
        <taxon>eudicotyledons</taxon>
        <taxon>Gunneridae</taxon>
        <taxon>Pentapetalae</taxon>
        <taxon>rosids</taxon>
        <taxon>Vitales</taxon>
        <taxon>Vitaceae</taxon>
        <taxon>Viteae</taxon>
        <taxon>Vitis</taxon>
    </lineage>
</organism>
<feature type="domain" description="SANT" evidence="4">
    <location>
        <begin position="42"/>
        <end position="79"/>
    </location>
</feature>
<dbReference type="SMART" id="SM01135">
    <property type="entry name" value="DIRP"/>
    <property type="match status" value="1"/>
</dbReference>
<feature type="compositionally biased region" description="Basic and acidic residues" evidence="3">
    <location>
        <begin position="266"/>
        <end position="282"/>
    </location>
</feature>
<dbReference type="PROSITE" id="PS51293">
    <property type="entry name" value="SANT"/>
    <property type="match status" value="1"/>
</dbReference>
<keyword evidence="2" id="KW-0539">Nucleus</keyword>
<dbReference type="EMBL" id="JARBHA010000014">
    <property type="protein sequence ID" value="KAJ9681960.1"/>
    <property type="molecule type" value="Genomic_DNA"/>
</dbReference>